<dbReference type="KEGG" id="sesp:BN6_63450"/>
<dbReference type="STRING" id="1179773.BN6_63450"/>
<dbReference type="AlphaFoldDB" id="K0K9Y9"/>
<evidence type="ECO:0000313" key="1">
    <source>
        <dbReference type="EMBL" id="CCH33589.1"/>
    </source>
</evidence>
<dbReference type="Proteomes" id="UP000006281">
    <property type="component" value="Chromosome"/>
</dbReference>
<accession>K0K9Y9</accession>
<organism evidence="1 2">
    <name type="scientific">Saccharothrix espanaensis (strain ATCC 51144 / DSM 44229 / JCM 9112 / NBRC 15066 / NRRL 15764)</name>
    <dbReference type="NCBI Taxonomy" id="1179773"/>
    <lineage>
        <taxon>Bacteria</taxon>
        <taxon>Bacillati</taxon>
        <taxon>Actinomycetota</taxon>
        <taxon>Actinomycetes</taxon>
        <taxon>Pseudonocardiales</taxon>
        <taxon>Pseudonocardiaceae</taxon>
        <taxon>Saccharothrix</taxon>
    </lineage>
</organism>
<name>K0K9Y9_SACES</name>
<protein>
    <submittedName>
        <fullName evidence="1">Uncharacterized protein</fullName>
    </submittedName>
</protein>
<keyword evidence="2" id="KW-1185">Reference proteome</keyword>
<dbReference type="PATRIC" id="fig|1179773.3.peg.6393"/>
<dbReference type="RefSeq" id="WP_015103700.1">
    <property type="nucleotide sequence ID" value="NC_019673.1"/>
</dbReference>
<reference evidence="1 2" key="1">
    <citation type="journal article" date="2012" name="BMC Genomics">
        <title>Complete genome sequence of Saccharothrix espanaensis DSM 44229T and comparison to the other completely sequenced Pseudonocardiaceae.</title>
        <authorList>
            <person name="Strobel T."/>
            <person name="Al-Dilaimi A."/>
            <person name="Blom J."/>
            <person name="Gessner A."/>
            <person name="Kalinowski J."/>
            <person name="Luzhetska M."/>
            <person name="Puhler A."/>
            <person name="Szczepanowski R."/>
            <person name="Bechthold A."/>
            <person name="Ruckert C."/>
        </authorList>
    </citation>
    <scope>NUCLEOTIDE SEQUENCE [LARGE SCALE GENOMIC DNA]</scope>
    <source>
        <strain evidence="2">ATCC 51144 / DSM 44229 / JCM 9112 / NBRC 15066 / NRRL 15764</strain>
    </source>
</reference>
<sequence>MAQENEAYEAPSSGLLLSAQALTGAVDRGKANGALDDTDGGQDK</sequence>
<dbReference type="EMBL" id="HE804045">
    <property type="protein sequence ID" value="CCH33589.1"/>
    <property type="molecule type" value="Genomic_DNA"/>
</dbReference>
<proteinExistence type="predicted"/>
<gene>
    <name evidence="1" type="ordered locus">BN6_63450</name>
</gene>
<evidence type="ECO:0000313" key="2">
    <source>
        <dbReference type="Proteomes" id="UP000006281"/>
    </source>
</evidence>
<dbReference type="HOGENOM" id="CLU_218058_0_0_11"/>